<accession>A0A8K0G9B6</accession>
<protein>
    <recommendedName>
        <fullName evidence="1">Chitin-binding type-4 domain-containing protein</fullName>
    </recommendedName>
</protein>
<reference evidence="2" key="1">
    <citation type="submission" date="2019-08" db="EMBL/GenBank/DDBJ databases">
        <title>The genome of the North American firefly Photinus pyralis.</title>
        <authorList>
            <consortium name="Photinus pyralis genome working group"/>
            <person name="Fallon T.R."/>
            <person name="Sander Lower S.E."/>
            <person name="Weng J.-K."/>
        </authorList>
    </citation>
    <scope>NUCLEOTIDE SEQUENCE</scope>
    <source>
        <strain evidence="2">TRF0915ILg1</strain>
        <tissue evidence="2">Whole body</tissue>
    </source>
</reference>
<name>A0A8K0G9B6_IGNLU</name>
<dbReference type="InterPro" id="IPR004302">
    <property type="entry name" value="Cellulose/chitin-bd_N"/>
</dbReference>
<dbReference type="Proteomes" id="UP000801492">
    <property type="component" value="Unassembled WGS sequence"/>
</dbReference>
<dbReference type="Pfam" id="PF03067">
    <property type="entry name" value="LPMO_10"/>
    <property type="match status" value="1"/>
</dbReference>
<evidence type="ECO:0000313" key="2">
    <source>
        <dbReference type="EMBL" id="KAF2890128.1"/>
    </source>
</evidence>
<comment type="caution">
    <text evidence="2">The sequence shown here is derived from an EMBL/GenBank/DDBJ whole genome shotgun (WGS) entry which is preliminary data.</text>
</comment>
<keyword evidence="3" id="KW-1185">Reference proteome</keyword>
<gene>
    <name evidence="2" type="ORF">ILUMI_16045</name>
</gene>
<evidence type="ECO:0000313" key="3">
    <source>
        <dbReference type="Proteomes" id="UP000801492"/>
    </source>
</evidence>
<evidence type="ECO:0000259" key="1">
    <source>
        <dbReference type="Pfam" id="PF03067"/>
    </source>
</evidence>
<dbReference type="OrthoDB" id="64893at2759"/>
<organism evidence="2 3">
    <name type="scientific">Ignelater luminosus</name>
    <name type="common">Cucubano</name>
    <name type="synonym">Pyrophorus luminosus</name>
    <dbReference type="NCBI Taxonomy" id="2038154"/>
    <lineage>
        <taxon>Eukaryota</taxon>
        <taxon>Metazoa</taxon>
        <taxon>Ecdysozoa</taxon>
        <taxon>Arthropoda</taxon>
        <taxon>Hexapoda</taxon>
        <taxon>Insecta</taxon>
        <taxon>Pterygota</taxon>
        <taxon>Neoptera</taxon>
        <taxon>Endopterygota</taxon>
        <taxon>Coleoptera</taxon>
        <taxon>Polyphaga</taxon>
        <taxon>Elateriformia</taxon>
        <taxon>Elateroidea</taxon>
        <taxon>Elateridae</taxon>
        <taxon>Agrypninae</taxon>
        <taxon>Pyrophorini</taxon>
        <taxon>Ignelater</taxon>
    </lineage>
</organism>
<dbReference type="AlphaFoldDB" id="A0A8K0G9B6"/>
<feature type="domain" description="Chitin-binding type-4" evidence="1">
    <location>
        <begin position="2"/>
        <end position="103"/>
    </location>
</feature>
<dbReference type="EMBL" id="VTPC01057806">
    <property type="protein sequence ID" value="KAF2890128.1"/>
    <property type="molecule type" value="Genomic_DNA"/>
</dbReference>
<proteinExistence type="predicted"/>
<sequence>MVHLATNHAGWFNYSLCDLKDPSQPETEQCFQTLLFEDGSKEQKIDPTVKDFQNRILLPNELRCKRCVLRWTYRTGNNWGHCEDGSTGMGCGPQETFKNCADISII</sequence>